<dbReference type="InterPro" id="IPR030393">
    <property type="entry name" value="G_ENGB_dom"/>
</dbReference>
<keyword evidence="3" id="KW-0132">Cell division</keyword>
<evidence type="ECO:0000256" key="2">
    <source>
        <dbReference type="ARBA" id="ARBA00009638"/>
    </source>
</evidence>
<accession>A0A3B0ZRF1</accession>
<dbReference type="GO" id="GO:0005829">
    <property type="term" value="C:cytosol"/>
    <property type="evidence" value="ECO:0007669"/>
    <property type="project" value="TreeGrafter"/>
</dbReference>
<dbReference type="CDD" id="cd01876">
    <property type="entry name" value="YihA_EngB"/>
    <property type="match status" value="1"/>
</dbReference>
<dbReference type="GO" id="GO:0000917">
    <property type="term" value="P:division septum assembly"/>
    <property type="evidence" value="ECO:0007669"/>
    <property type="project" value="UniProtKB-KW"/>
</dbReference>
<reference evidence="11" key="1">
    <citation type="submission" date="2018-06" db="EMBL/GenBank/DDBJ databases">
        <authorList>
            <person name="Zhirakovskaya E."/>
        </authorList>
    </citation>
    <scope>NUCLEOTIDE SEQUENCE</scope>
</reference>
<dbReference type="GO" id="GO:0046872">
    <property type="term" value="F:metal ion binding"/>
    <property type="evidence" value="ECO:0007669"/>
    <property type="project" value="UniProtKB-KW"/>
</dbReference>
<dbReference type="InterPro" id="IPR019987">
    <property type="entry name" value="GTP-bd_ribosome_bio_YsxC"/>
</dbReference>
<dbReference type="NCBIfam" id="TIGR03598">
    <property type="entry name" value="GTPase_YsxC"/>
    <property type="match status" value="1"/>
</dbReference>
<comment type="cofactor">
    <cofactor evidence="1">
        <name>Mg(2+)</name>
        <dbReference type="ChEBI" id="CHEBI:18420"/>
    </cofactor>
</comment>
<comment type="similarity">
    <text evidence="2">Belongs to the TRAFAC class TrmE-Era-EngA-EngB-Septin-like GTPase superfamily. EngB GTPase family.</text>
</comment>
<evidence type="ECO:0000256" key="9">
    <source>
        <dbReference type="ARBA" id="ARBA00023306"/>
    </source>
</evidence>
<dbReference type="PROSITE" id="PS51706">
    <property type="entry name" value="G_ENGB"/>
    <property type="match status" value="1"/>
</dbReference>
<keyword evidence="9" id="KW-0131">Cell cycle</keyword>
<evidence type="ECO:0000256" key="3">
    <source>
        <dbReference type="ARBA" id="ARBA00022618"/>
    </source>
</evidence>
<protein>
    <submittedName>
        <fullName evidence="11">GTP-binding protein EngB</fullName>
    </submittedName>
</protein>
<evidence type="ECO:0000313" key="11">
    <source>
        <dbReference type="EMBL" id="VAW96058.1"/>
    </source>
</evidence>
<feature type="domain" description="EngB-type G" evidence="10">
    <location>
        <begin position="36"/>
        <end position="209"/>
    </location>
</feature>
<gene>
    <name evidence="11" type="ORF">MNBD_GAMMA21-2237</name>
</gene>
<dbReference type="PANTHER" id="PTHR11649:SF13">
    <property type="entry name" value="ENGB-TYPE G DOMAIN-CONTAINING PROTEIN"/>
    <property type="match status" value="1"/>
</dbReference>
<dbReference type="FunFam" id="3.40.50.300:FF:000098">
    <property type="entry name" value="Probable GTP-binding protein EngB"/>
    <property type="match status" value="1"/>
</dbReference>
<dbReference type="GO" id="GO:0005525">
    <property type="term" value="F:GTP binding"/>
    <property type="evidence" value="ECO:0007669"/>
    <property type="project" value="UniProtKB-KW"/>
</dbReference>
<evidence type="ECO:0000256" key="7">
    <source>
        <dbReference type="ARBA" id="ARBA00023134"/>
    </source>
</evidence>
<keyword evidence="6" id="KW-0460">Magnesium</keyword>
<evidence type="ECO:0000256" key="1">
    <source>
        <dbReference type="ARBA" id="ARBA00001946"/>
    </source>
</evidence>
<evidence type="ECO:0000259" key="10">
    <source>
        <dbReference type="PROSITE" id="PS51706"/>
    </source>
</evidence>
<name>A0A3B0ZRF1_9ZZZZ</name>
<evidence type="ECO:0000256" key="8">
    <source>
        <dbReference type="ARBA" id="ARBA00023210"/>
    </source>
</evidence>
<dbReference type="Gene3D" id="3.40.50.300">
    <property type="entry name" value="P-loop containing nucleotide triphosphate hydrolases"/>
    <property type="match status" value="1"/>
</dbReference>
<dbReference type="PANTHER" id="PTHR11649">
    <property type="entry name" value="MSS1/TRME-RELATED GTP-BINDING PROTEIN"/>
    <property type="match status" value="1"/>
</dbReference>
<keyword evidence="8" id="KW-0717">Septation</keyword>
<sequence length="214" mass="24060">MSGQANNKNFYDKRNLLAKARFLLSSPDMAHVPADDAFEVVFAGRSNAGKSSALNALCGQKSLARTSKTPGRTQQLVFFEIDETHRLVDLPGYGYAKVPVAMQRHWQQTLDKFLTTRKSLKGMVLMMDCRRPLREFDEQMLEWCAHQGMPVLVLLTKADKLKNGPAKSTLLQVKKSLSELPDITVQLFSTLKNTGITEARRHIIKWLELNPASS</sequence>
<dbReference type="Pfam" id="PF01926">
    <property type="entry name" value="MMR_HSR1"/>
    <property type="match status" value="1"/>
</dbReference>
<keyword evidence="7" id="KW-0342">GTP-binding</keyword>
<dbReference type="AlphaFoldDB" id="A0A3B0ZRF1"/>
<dbReference type="InterPro" id="IPR006073">
    <property type="entry name" value="GTP-bd"/>
</dbReference>
<evidence type="ECO:0000256" key="4">
    <source>
        <dbReference type="ARBA" id="ARBA00022723"/>
    </source>
</evidence>
<evidence type="ECO:0000256" key="5">
    <source>
        <dbReference type="ARBA" id="ARBA00022741"/>
    </source>
</evidence>
<keyword evidence="5" id="KW-0547">Nucleotide-binding</keyword>
<dbReference type="HAMAP" id="MF_00321">
    <property type="entry name" value="GTPase_EngB"/>
    <property type="match status" value="1"/>
</dbReference>
<evidence type="ECO:0000256" key="6">
    <source>
        <dbReference type="ARBA" id="ARBA00022842"/>
    </source>
</evidence>
<dbReference type="EMBL" id="UOFR01000036">
    <property type="protein sequence ID" value="VAW96058.1"/>
    <property type="molecule type" value="Genomic_DNA"/>
</dbReference>
<dbReference type="InterPro" id="IPR027417">
    <property type="entry name" value="P-loop_NTPase"/>
</dbReference>
<keyword evidence="4" id="KW-0479">Metal-binding</keyword>
<organism evidence="11">
    <name type="scientific">hydrothermal vent metagenome</name>
    <dbReference type="NCBI Taxonomy" id="652676"/>
    <lineage>
        <taxon>unclassified sequences</taxon>
        <taxon>metagenomes</taxon>
        <taxon>ecological metagenomes</taxon>
    </lineage>
</organism>
<proteinExistence type="inferred from homology"/>
<dbReference type="SUPFAM" id="SSF52540">
    <property type="entry name" value="P-loop containing nucleoside triphosphate hydrolases"/>
    <property type="match status" value="1"/>
</dbReference>